<dbReference type="AlphaFoldDB" id="A0AA49GPM3"/>
<dbReference type="Gene3D" id="3.40.1010.10">
    <property type="entry name" value="Cobalt-precorrin-4 Transmethylase, Domain 1"/>
    <property type="match status" value="1"/>
</dbReference>
<dbReference type="InterPro" id="IPR008189">
    <property type="entry name" value="rRNA_ssu_MeTfrase_I"/>
</dbReference>
<dbReference type="InterPro" id="IPR014776">
    <property type="entry name" value="4pyrrole_Mease_sub2"/>
</dbReference>
<dbReference type="CDD" id="cd11649">
    <property type="entry name" value="RsmI_like"/>
    <property type="match status" value="1"/>
</dbReference>
<organism evidence="1">
    <name type="scientific">Roseihalotalea indica</name>
    <dbReference type="NCBI Taxonomy" id="2867963"/>
    <lineage>
        <taxon>Bacteria</taxon>
        <taxon>Pseudomonadati</taxon>
        <taxon>Bacteroidota</taxon>
        <taxon>Cytophagia</taxon>
        <taxon>Cytophagales</taxon>
        <taxon>Catalimonadaceae</taxon>
        <taxon>Roseihalotalea</taxon>
    </lineage>
</organism>
<protein>
    <submittedName>
        <fullName evidence="1">SAM-dependent methyltransferase</fullName>
    </submittedName>
</protein>
<accession>A0AA49GPM3</accession>
<dbReference type="GO" id="GO:0032259">
    <property type="term" value="P:methylation"/>
    <property type="evidence" value="ECO:0007669"/>
    <property type="project" value="UniProtKB-KW"/>
</dbReference>
<keyword evidence="1" id="KW-0489">Methyltransferase</keyword>
<dbReference type="GO" id="GO:0008168">
    <property type="term" value="F:methyltransferase activity"/>
    <property type="evidence" value="ECO:0007669"/>
    <property type="project" value="UniProtKB-KW"/>
</dbReference>
<dbReference type="EMBL" id="CP120682">
    <property type="protein sequence ID" value="WKN38207.1"/>
    <property type="molecule type" value="Genomic_DNA"/>
</dbReference>
<gene>
    <name evidence="1" type="ORF">K4G66_05775</name>
</gene>
<reference evidence="1" key="1">
    <citation type="journal article" date="2023" name="Comput. Struct. Biotechnol. J.">
        <title>Discovery of a novel marine Bacteroidetes with a rich repertoire of carbohydrate-active enzymes.</title>
        <authorList>
            <person name="Chen B."/>
            <person name="Liu G."/>
            <person name="Chen Q."/>
            <person name="Wang H."/>
            <person name="Liu L."/>
            <person name="Tang K."/>
        </authorList>
    </citation>
    <scope>NUCLEOTIDE SEQUENCE</scope>
    <source>
        <strain evidence="1">TK19036</strain>
    </source>
</reference>
<evidence type="ECO:0000313" key="1">
    <source>
        <dbReference type="EMBL" id="WKN38207.1"/>
    </source>
</evidence>
<dbReference type="PIRSF" id="PIRSF005917">
    <property type="entry name" value="MTase_YraL"/>
    <property type="match status" value="1"/>
</dbReference>
<dbReference type="PANTHER" id="PTHR46111">
    <property type="entry name" value="RIBOSOMAL RNA SMALL SUBUNIT METHYLTRANSFERASE I"/>
    <property type="match status" value="1"/>
</dbReference>
<dbReference type="InterPro" id="IPR035996">
    <property type="entry name" value="4pyrrol_Methylase_sf"/>
</dbReference>
<reference evidence="1" key="2">
    <citation type="journal article" date="2024" name="Antonie Van Leeuwenhoek">
        <title>Roseihalotalea indica gen. nov., sp. nov., a halophilic Bacteroidetes from mesopelagic Southwest Indian Ocean with higher carbohydrate metabolic potential.</title>
        <authorList>
            <person name="Chen B."/>
            <person name="Zhang M."/>
            <person name="Lin D."/>
            <person name="Ye J."/>
            <person name="Tang K."/>
        </authorList>
    </citation>
    <scope>NUCLEOTIDE SEQUENCE</scope>
    <source>
        <strain evidence="1">TK19036</strain>
    </source>
</reference>
<sequence length="240" mass="26785">MSVSARKGTIYLIPTIISPDTHHQVLSPQVREVANKITYFLVENVRTARRFLSALKIETPIDQLQFELLHKKTSSDELPELMKPAINGQDVGILSEAGCPGVADPGARAVAYAHQHGLQVIPLVGPSSILLALMASGFSGQSFAFHGYLPIDNANRVKTIKALEKQSQQYRQTQIFMETPYRNNQLFSEVIKQCHPKTLVCVAKDISGPHEFIKTQPVHTWRKQIPELHKVPTVFLLFAL</sequence>
<dbReference type="Gene3D" id="3.30.950.10">
    <property type="entry name" value="Methyltransferase, Cobalt-precorrin-4 Transmethylase, Domain 2"/>
    <property type="match status" value="1"/>
</dbReference>
<dbReference type="InterPro" id="IPR014777">
    <property type="entry name" value="4pyrrole_Mease_sub1"/>
</dbReference>
<name>A0AA49GPM3_9BACT</name>
<dbReference type="PANTHER" id="PTHR46111:SF2">
    <property type="entry name" value="SAM-DEPENDENT METHYLTRANSFERASE"/>
    <property type="match status" value="1"/>
</dbReference>
<keyword evidence="1" id="KW-0808">Transferase</keyword>
<dbReference type="SUPFAM" id="SSF53790">
    <property type="entry name" value="Tetrapyrrole methylase"/>
    <property type="match status" value="1"/>
</dbReference>
<proteinExistence type="predicted"/>